<feature type="transmembrane region" description="Helical" evidence="14">
    <location>
        <begin position="415"/>
        <end position="433"/>
    </location>
</feature>
<keyword evidence="14" id="KW-0029">Amino-acid transport</keyword>
<feature type="transmembrane region" description="Helical" evidence="14">
    <location>
        <begin position="251"/>
        <end position="272"/>
    </location>
</feature>
<keyword evidence="8 14" id="KW-0915">Sodium</keyword>
<dbReference type="PANTHER" id="PTHR48086">
    <property type="entry name" value="SODIUM/PROLINE SYMPORTER-RELATED"/>
    <property type="match status" value="1"/>
</dbReference>
<dbReference type="PANTHER" id="PTHR48086:SF3">
    <property type="entry name" value="SODIUM_PROLINE SYMPORTER"/>
    <property type="match status" value="1"/>
</dbReference>
<comment type="subcellular location">
    <subcellularLocation>
        <location evidence="1 14">Cell membrane</location>
        <topology evidence="1 14">Multi-pass membrane protein</topology>
    </subcellularLocation>
</comment>
<feature type="transmembrane region" description="Helical" evidence="14">
    <location>
        <begin position="382"/>
        <end position="403"/>
    </location>
</feature>
<evidence type="ECO:0000256" key="12">
    <source>
        <dbReference type="ARBA" id="ARBA00033708"/>
    </source>
</evidence>
<evidence type="ECO:0000256" key="8">
    <source>
        <dbReference type="ARBA" id="ARBA00023053"/>
    </source>
</evidence>
<feature type="transmembrane region" description="Helical" evidence="14">
    <location>
        <begin position="440"/>
        <end position="457"/>
    </location>
</feature>
<comment type="caution">
    <text evidence="15">The sequence shown here is derived from an EMBL/GenBank/DDBJ whole genome shotgun (WGS) entry which is preliminary data.</text>
</comment>
<dbReference type="InterPro" id="IPR050277">
    <property type="entry name" value="Sodium:Solute_Symporter"/>
</dbReference>
<keyword evidence="6 14" id="KW-0769">Symport</keyword>
<name>A0A4Y8X4R6_9MICC</name>
<feature type="transmembrane region" description="Helical" evidence="14">
    <location>
        <begin position="69"/>
        <end position="89"/>
    </location>
</feature>
<dbReference type="InterPro" id="IPR011851">
    <property type="entry name" value="Na/Pro_symporter"/>
</dbReference>
<dbReference type="PROSITE" id="PS00457">
    <property type="entry name" value="NA_SOLUT_SYMP_2"/>
    <property type="match status" value="1"/>
</dbReference>
<dbReference type="Pfam" id="PF00474">
    <property type="entry name" value="SSF"/>
    <property type="match status" value="1"/>
</dbReference>
<dbReference type="InterPro" id="IPR001734">
    <property type="entry name" value="Na/solute_symporter"/>
</dbReference>
<gene>
    <name evidence="15" type="ORF">BJ976_001406</name>
</gene>
<dbReference type="GO" id="GO:0005886">
    <property type="term" value="C:plasma membrane"/>
    <property type="evidence" value="ECO:0007669"/>
    <property type="project" value="UniProtKB-SubCell"/>
</dbReference>
<dbReference type="OrthoDB" id="9789704at2"/>
<dbReference type="RefSeq" id="WP_135028262.1">
    <property type="nucleotide sequence ID" value="NZ_BMLA01000001.1"/>
</dbReference>
<reference evidence="15 16" key="1">
    <citation type="submission" date="2020-08" db="EMBL/GenBank/DDBJ databases">
        <title>Sequencing the genomes of 1000 actinobacteria strains.</title>
        <authorList>
            <person name="Klenk H.-P."/>
        </authorList>
    </citation>
    <scope>NUCLEOTIDE SEQUENCE [LARGE SCALE GENOMIC DNA]</scope>
    <source>
        <strain evidence="15 16">DSM 19079</strain>
    </source>
</reference>
<evidence type="ECO:0000256" key="6">
    <source>
        <dbReference type="ARBA" id="ARBA00022847"/>
    </source>
</evidence>
<feature type="transmembrane region" description="Helical" evidence="14">
    <location>
        <begin position="469"/>
        <end position="489"/>
    </location>
</feature>
<dbReference type="GO" id="GO:0005298">
    <property type="term" value="F:proline:sodium symporter activity"/>
    <property type="evidence" value="ECO:0007669"/>
    <property type="project" value="UniProtKB-UniRule"/>
</dbReference>
<evidence type="ECO:0000256" key="11">
    <source>
        <dbReference type="ARBA" id="ARBA00023201"/>
    </source>
</evidence>
<dbReference type="GO" id="GO:0015824">
    <property type="term" value="P:proline transport"/>
    <property type="evidence" value="ECO:0007669"/>
    <property type="project" value="UniProtKB-UniRule"/>
</dbReference>
<evidence type="ECO:0000256" key="9">
    <source>
        <dbReference type="ARBA" id="ARBA00023065"/>
    </source>
</evidence>
<comment type="function">
    <text evidence="14">Catalyzes the sodium-dependent uptake of extracellular L-proline.</text>
</comment>
<comment type="similarity">
    <text evidence="2 13">Belongs to the sodium:solute symporter (SSF) (TC 2.A.21) family.</text>
</comment>
<keyword evidence="4 14" id="KW-1003">Cell membrane</keyword>
<feature type="transmembrane region" description="Helical" evidence="14">
    <location>
        <begin position="6"/>
        <end position="27"/>
    </location>
</feature>
<dbReference type="AlphaFoldDB" id="A0A4Y8X4R6"/>
<dbReference type="Proteomes" id="UP000560081">
    <property type="component" value="Unassembled WGS sequence"/>
</dbReference>
<evidence type="ECO:0000256" key="2">
    <source>
        <dbReference type="ARBA" id="ARBA00006434"/>
    </source>
</evidence>
<evidence type="ECO:0000256" key="5">
    <source>
        <dbReference type="ARBA" id="ARBA00022692"/>
    </source>
</evidence>
<keyword evidence="10 14" id="KW-0472">Membrane</keyword>
<dbReference type="CDD" id="cd11475">
    <property type="entry name" value="SLC5sbd_PutP"/>
    <property type="match status" value="1"/>
</dbReference>
<keyword evidence="11 14" id="KW-0739">Sodium transport</keyword>
<dbReference type="InterPro" id="IPR038377">
    <property type="entry name" value="Na/Glc_symporter_sf"/>
</dbReference>
<proteinExistence type="inferred from homology"/>
<keyword evidence="5 14" id="KW-0812">Transmembrane</keyword>
<feature type="transmembrane region" description="Helical" evidence="14">
    <location>
        <begin position="326"/>
        <end position="351"/>
    </location>
</feature>
<evidence type="ECO:0000256" key="4">
    <source>
        <dbReference type="ARBA" id="ARBA00022475"/>
    </source>
</evidence>
<accession>A0A4Y8X4R6</accession>
<keyword evidence="7 14" id="KW-1133">Transmembrane helix</keyword>
<feature type="transmembrane region" description="Helical" evidence="14">
    <location>
        <begin position="203"/>
        <end position="223"/>
    </location>
</feature>
<keyword evidence="3 14" id="KW-0813">Transport</keyword>
<dbReference type="GO" id="GO:0015193">
    <property type="term" value="F:L-proline transmembrane transporter activity"/>
    <property type="evidence" value="ECO:0007669"/>
    <property type="project" value="TreeGrafter"/>
</dbReference>
<comment type="catalytic activity">
    <reaction evidence="12">
        <text>L-proline(in) + Na(+)(in) = L-proline(out) + Na(+)(out)</text>
        <dbReference type="Rhea" id="RHEA:28967"/>
        <dbReference type="ChEBI" id="CHEBI:29101"/>
        <dbReference type="ChEBI" id="CHEBI:60039"/>
    </reaction>
</comment>
<dbReference type="NCBIfam" id="TIGR02121">
    <property type="entry name" value="Na_Pro_sym"/>
    <property type="match status" value="1"/>
</dbReference>
<feature type="transmembrane region" description="Helical" evidence="14">
    <location>
        <begin position="169"/>
        <end position="191"/>
    </location>
</feature>
<evidence type="ECO:0000313" key="16">
    <source>
        <dbReference type="Proteomes" id="UP000560081"/>
    </source>
</evidence>
<evidence type="ECO:0000256" key="10">
    <source>
        <dbReference type="ARBA" id="ARBA00023136"/>
    </source>
</evidence>
<dbReference type="InterPro" id="IPR018212">
    <property type="entry name" value="Na/solute_symporter_CS"/>
</dbReference>
<organism evidence="15 16">
    <name type="scientific">Micrococcus flavus</name>
    <dbReference type="NCBI Taxonomy" id="384602"/>
    <lineage>
        <taxon>Bacteria</taxon>
        <taxon>Bacillati</taxon>
        <taxon>Actinomycetota</taxon>
        <taxon>Actinomycetes</taxon>
        <taxon>Micrococcales</taxon>
        <taxon>Micrococcaceae</taxon>
        <taxon>Micrococcus</taxon>
    </lineage>
</organism>
<dbReference type="GO" id="GO:0031402">
    <property type="term" value="F:sodium ion binding"/>
    <property type="evidence" value="ECO:0007669"/>
    <property type="project" value="UniProtKB-UniRule"/>
</dbReference>
<dbReference type="EMBL" id="JACHMC010000001">
    <property type="protein sequence ID" value="MBB4883055.1"/>
    <property type="molecule type" value="Genomic_DNA"/>
</dbReference>
<sequence>MDQNTSFLIVAIGLYFAAMIAIGLYAARKNADLDDYMLAGRDMKPSVAALSAGASDMSGWLLMGLPGAIYASGLVEGWMAVGLTVGAWVNWKVVAPRLRAYTEIAGDSITIPSFLEHRFQDRTHVLRIVAGLIILVFFTFYVSSGMVAGGKFVESTFGPDSFYAQGISINYLTGMVVVAGITVLYTLFGGFLGASLTDVAQGILMFLSLLLVPIVVVLTMGGWDAVVEGIRAADAAGGGVNHFSMFENATLIGVLSSLAWGLGYFGQPHIIVRFMALRTPHDAAVARRVGIGWMALSVFGAVMVALVGIAYFQANPGTTLEDPETVFLVLASILFHPFVAGLVLAAVLAAIMSTLSSQLIVCSSALVEDLYMLRGRTGSPRFTLWLGRIGVLVVALVAGLLALNPDSSVLELVSFAWAGFGAAFGPVILLALYWPRFTSWGAMAAMVTGAAVAWVWSEASAETWEWFGLYELLPGFVAALVVGVVVSLVTQRSRRVQRRIDAEFTGAIDIVAGREPHPDVAPAAMTRNAAGGSTAAAADPHTQV</sequence>
<evidence type="ECO:0000256" key="13">
    <source>
        <dbReference type="RuleBase" id="RU362091"/>
    </source>
</evidence>
<dbReference type="PROSITE" id="PS50283">
    <property type="entry name" value="NA_SOLUT_SYMP_3"/>
    <property type="match status" value="1"/>
</dbReference>
<keyword evidence="16" id="KW-1185">Reference proteome</keyword>
<evidence type="ECO:0000256" key="3">
    <source>
        <dbReference type="ARBA" id="ARBA00022448"/>
    </source>
</evidence>
<dbReference type="Gene3D" id="1.20.1730.10">
    <property type="entry name" value="Sodium/glucose cotransporter"/>
    <property type="match status" value="1"/>
</dbReference>
<feature type="transmembrane region" description="Helical" evidence="14">
    <location>
        <begin position="293"/>
        <end position="314"/>
    </location>
</feature>
<evidence type="ECO:0000256" key="14">
    <source>
        <dbReference type="RuleBase" id="RU366012"/>
    </source>
</evidence>
<dbReference type="NCBIfam" id="TIGR00813">
    <property type="entry name" value="sss"/>
    <property type="match status" value="1"/>
</dbReference>
<evidence type="ECO:0000256" key="1">
    <source>
        <dbReference type="ARBA" id="ARBA00004651"/>
    </source>
</evidence>
<evidence type="ECO:0000313" key="15">
    <source>
        <dbReference type="EMBL" id="MBB4883055.1"/>
    </source>
</evidence>
<protein>
    <recommendedName>
        <fullName evidence="14">Sodium/proline symporter</fullName>
    </recommendedName>
    <alternativeName>
        <fullName evidence="14">Proline permease</fullName>
    </alternativeName>
</protein>
<evidence type="ECO:0000256" key="7">
    <source>
        <dbReference type="ARBA" id="ARBA00022989"/>
    </source>
</evidence>
<keyword evidence="9 14" id="KW-0406">Ion transport</keyword>
<feature type="transmembrane region" description="Helical" evidence="14">
    <location>
        <begin position="125"/>
        <end position="149"/>
    </location>
</feature>